<dbReference type="SUPFAM" id="SSF56112">
    <property type="entry name" value="Protein kinase-like (PK-like)"/>
    <property type="match status" value="1"/>
</dbReference>
<evidence type="ECO:0000256" key="6">
    <source>
        <dbReference type="PROSITE-ProRule" id="PRU10141"/>
    </source>
</evidence>
<name>A0AA35WZ47_GEOBA</name>
<dbReference type="Proteomes" id="UP001174909">
    <property type="component" value="Unassembled WGS sequence"/>
</dbReference>
<feature type="compositionally biased region" description="Polar residues" evidence="7">
    <location>
        <begin position="195"/>
        <end position="204"/>
    </location>
</feature>
<keyword evidence="4 9" id="KW-0418">Kinase</keyword>
<feature type="compositionally biased region" description="Acidic residues" evidence="7">
    <location>
        <begin position="119"/>
        <end position="130"/>
    </location>
</feature>
<dbReference type="EMBL" id="CASHTH010002573">
    <property type="protein sequence ID" value="CAI8031872.1"/>
    <property type="molecule type" value="Genomic_DNA"/>
</dbReference>
<comment type="caution">
    <text evidence="9">The sequence shown here is derived from an EMBL/GenBank/DDBJ whole genome shotgun (WGS) entry which is preliminary data.</text>
</comment>
<dbReference type="GO" id="GO:0035556">
    <property type="term" value="P:intracellular signal transduction"/>
    <property type="evidence" value="ECO:0007669"/>
    <property type="project" value="UniProtKB-ARBA"/>
</dbReference>
<dbReference type="PANTHER" id="PTHR11584">
    <property type="entry name" value="SERINE/THREONINE PROTEIN KINASE"/>
    <property type="match status" value="1"/>
</dbReference>
<evidence type="ECO:0000259" key="8">
    <source>
        <dbReference type="PROSITE" id="PS50011"/>
    </source>
</evidence>
<dbReference type="PROSITE" id="PS50011">
    <property type="entry name" value="PROTEIN_KINASE_DOM"/>
    <property type="match status" value="1"/>
</dbReference>
<dbReference type="PROSITE" id="PS00107">
    <property type="entry name" value="PROTEIN_KINASE_ATP"/>
    <property type="match status" value="1"/>
</dbReference>
<feature type="binding site" evidence="6">
    <location>
        <position position="297"/>
    </location>
    <ligand>
        <name>ATP</name>
        <dbReference type="ChEBI" id="CHEBI:30616"/>
    </ligand>
</feature>
<dbReference type="SMART" id="SM00220">
    <property type="entry name" value="S_TKc"/>
    <property type="match status" value="1"/>
</dbReference>
<evidence type="ECO:0000313" key="10">
    <source>
        <dbReference type="Proteomes" id="UP001174909"/>
    </source>
</evidence>
<evidence type="ECO:0000256" key="3">
    <source>
        <dbReference type="ARBA" id="ARBA00022741"/>
    </source>
</evidence>
<dbReference type="GO" id="GO:0004674">
    <property type="term" value="F:protein serine/threonine kinase activity"/>
    <property type="evidence" value="ECO:0007669"/>
    <property type="project" value="UniProtKB-KW"/>
</dbReference>
<proteinExistence type="predicted"/>
<evidence type="ECO:0000256" key="1">
    <source>
        <dbReference type="ARBA" id="ARBA00022527"/>
    </source>
</evidence>
<accession>A0AA35WZ47</accession>
<dbReference type="AlphaFoldDB" id="A0AA35WZ47"/>
<keyword evidence="1" id="KW-0723">Serine/threonine-protein kinase</keyword>
<keyword evidence="2" id="KW-0808">Transferase</keyword>
<feature type="compositionally biased region" description="Gly residues" evidence="7">
    <location>
        <begin position="214"/>
        <end position="227"/>
    </location>
</feature>
<dbReference type="InterPro" id="IPR000719">
    <property type="entry name" value="Prot_kinase_dom"/>
</dbReference>
<dbReference type="InterPro" id="IPR017441">
    <property type="entry name" value="Protein_kinase_ATP_BS"/>
</dbReference>
<keyword evidence="5 6" id="KW-0067">ATP-binding</keyword>
<feature type="compositionally biased region" description="Polar residues" evidence="7">
    <location>
        <begin position="136"/>
        <end position="158"/>
    </location>
</feature>
<evidence type="ECO:0000313" key="9">
    <source>
        <dbReference type="EMBL" id="CAI8031872.1"/>
    </source>
</evidence>
<protein>
    <submittedName>
        <fullName evidence="9">Mitogen-activated protein kinase kinase kinase 3</fullName>
    </submittedName>
</protein>
<reference evidence="9" key="1">
    <citation type="submission" date="2023-03" db="EMBL/GenBank/DDBJ databases">
        <authorList>
            <person name="Steffen K."/>
            <person name="Cardenas P."/>
        </authorList>
    </citation>
    <scope>NUCLEOTIDE SEQUENCE</scope>
</reference>
<dbReference type="PANTHER" id="PTHR11584:SF369">
    <property type="entry name" value="MITOGEN-ACTIVATED PROTEIN KINASE KINASE KINASE 19-RELATED"/>
    <property type="match status" value="1"/>
</dbReference>
<dbReference type="FunFam" id="1.10.510.10:FF:000071">
    <property type="entry name" value="Mitogen-activated protein kinase kinase kinase 3 isoform 2"/>
    <property type="match status" value="1"/>
</dbReference>
<keyword evidence="10" id="KW-1185">Reference proteome</keyword>
<dbReference type="GO" id="GO:0005524">
    <property type="term" value="F:ATP binding"/>
    <property type="evidence" value="ECO:0007669"/>
    <property type="project" value="UniProtKB-UniRule"/>
</dbReference>
<evidence type="ECO:0000256" key="4">
    <source>
        <dbReference type="ARBA" id="ARBA00022777"/>
    </source>
</evidence>
<evidence type="ECO:0000256" key="5">
    <source>
        <dbReference type="ARBA" id="ARBA00022840"/>
    </source>
</evidence>
<dbReference type="Pfam" id="PF00069">
    <property type="entry name" value="Pkinase"/>
    <property type="match status" value="1"/>
</dbReference>
<organism evidence="9 10">
    <name type="scientific">Geodia barretti</name>
    <name type="common">Barrett's horny sponge</name>
    <dbReference type="NCBI Taxonomy" id="519541"/>
    <lineage>
        <taxon>Eukaryota</taxon>
        <taxon>Metazoa</taxon>
        <taxon>Porifera</taxon>
        <taxon>Demospongiae</taxon>
        <taxon>Heteroscleromorpha</taxon>
        <taxon>Tetractinellida</taxon>
        <taxon>Astrophorina</taxon>
        <taxon>Geodiidae</taxon>
        <taxon>Geodia</taxon>
    </lineage>
</organism>
<evidence type="ECO:0000256" key="2">
    <source>
        <dbReference type="ARBA" id="ARBA00022679"/>
    </source>
</evidence>
<sequence length="537" mass="59989">MTASPTPPLSPPRLSPSSSSPRLETPPSPPLTHHHPHHSTVQDPPTKPFRFPSDPYPEGFRASPDFRLDMFSTYHGGGGLESHPRSSSPPPWFVREGDMVPHTLHQVSEQDRGEGVFIPEEDVADDDEQDPPSPGAVSNRSIPSTPSEFTFNSRSPAESLSELARNGPHHPLEEDVDPLDHPGNLTFPRDRDPRSSTTSHTQPLYRTFPLKELTGGGAMRGQPGGRGSQLLRPSPHPHPPIRPSDSELALQKLDSLEVSNKVCAPKNWVKGKLLGCGAFGQVFICHDSDTGMEMAVKVIDINHIDHRPHNMEARRMQTEVRSFETELQLLKNLRHERIVTYYGTDRVDGKLYIFMECMPGGSVYQHLRDIGPLNEILARKYTRQILEGVAYLHDNRIVHRDVKGANILRDSFGNIKLADFGASKRLQTIRSGRSGLKSVQGTPYWMAPEVIKGEAYTDRADIWSVGATVVEMLQSHPPWYDFEPTAAMFKIVMEDTVPNLPAHCSEHATHFLTKCFIKDKSQRPSARELLETPFVNT</sequence>
<feature type="compositionally biased region" description="Pro residues" evidence="7">
    <location>
        <begin position="1"/>
        <end position="14"/>
    </location>
</feature>
<gene>
    <name evidence="9" type="ORF">GBAR_LOCUS18053</name>
</gene>
<feature type="domain" description="Protein kinase" evidence="8">
    <location>
        <begin position="268"/>
        <end position="535"/>
    </location>
</feature>
<keyword evidence="3 6" id="KW-0547">Nucleotide-binding</keyword>
<feature type="region of interest" description="Disordered" evidence="7">
    <location>
        <begin position="1"/>
        <end position="245"/>
    </location>
</feature>
<evidence type="ECO:0000256" key="7">
    <source>
        <dbReference type="SAM" id="MobiDB-lite"/>
    </source>
</evidence>
<dbReference type="Gene3D" id="1.10.510.10">
    <property type="entry name" value="Transferase(Phosphotransferase) domain 1"/>
    <property type="match status" value="1"/>
</dbReference>
<dbReference type="InterPro" id="IPR011009">
    <property type="entry name" value="Kinase-like_dom_sf"/>
</dbReference>